<dbReference type="RefSeq" id="WP_323263217.1">
    <property type="nucleotide sequence ID" value="NZ_JAYGIE010000111.1"/>
</dbReference>
<dbReference type="InterPro" id="IPR013406">
    <property type="entry name" value="CHP02574_addiction_mod"/>
</dbReference>
<accession>A0ABU5TPC3</accession>
<evidence type="ECO:0000313" key="1">
    <source>
        <dbReference type="EMBL" id="MEA5480140.1"/>
    </source>
</evidence>
<dbReference type="NCBIfam" id="TIGR02574">
    <property type="entry name" value="stabl_TIGR02574"/>
    <property type="match status" value="1"/>
</dbReference>
<comment type="caution">
    <text evidence="1">The sequence shown here is derived from an EMBL/GenBank/DDBJ whole genome shotgun (WGS) entry which is preliminary data.</text>
</comment>
<proteinExistence type="predicted"/>
<dbReference type="Pfam" id="PF09720">
    <property type="entry name" value="Unstab_antitox"/>
    <property type="match status" value="1"/>
</dbReference>
<keyword evidence="2" id="KW-1185">Reference proteome</keyword>
<protein>
    <submittedName>
        <fullName evidence="1">Addiction module protein</fullName>
    </submittedName>
</protein>
<organism evidence="1 2">
    <name type="scientific">Pseudanabaena galeata UHCC 0370</name>
    <dbReference type="NCBI Taxonomy" id="3110310"/>
    <lineage>
        <taxon>Bacteria</taxon>
        <taxon>Bacillati</taxon>
        <taxon>Cyanobacteriota</taxon>
        <taxon>Cyanophyceae</taxon>
        <taxon>Pseudanabaenales</taxon>
        <taxon>Pseudanabaenaceae</taxon>
        <taxon>Pseudanabaena</taxon>
    </lineage>
</organism>
<sequence length="77" mass="9040">MDLSTTLLQVKTLTIDDRIWLVQAIWDSISAEPRQFDLTEAQRQELLRRLAAHKVDPQAVVPWNYVKSHKSLNLEWL</sequence>
<gene>
    <name evidence="1" type="ORF">VB774_21125</name>
</gene>
<evidence type="ECO:0000313" key="2">
    <source>
        <dbReference type="Proteomes" id="UP001301388"/>
    </source>
</evidence>
<dbReference type="EMBL" id="JAYGIE010000111">
    <property type="protein sequence ID" value="MEA5480140.1"/>
    <property type="molecule type" value="Genomic_DNA"/>
</dbReference>
<dbReference type="Proteomes" id="UP001301388">
    <property type="component" value="Unassembled WGS sequence"/>
</dbReference>
<name>A0ABU5TPC3_9CYAN</name>
<reference evidence="1 2" key="1">
    <citation type="submission" date="2023-12" db="EMBL/GenBank/DDBJ databases">
        <title>Baltic Sea Cyanobacteria.</title>
        <authorList>
            <person name="Delbaje E."/>
            <person name="Fewer D.P."/>
            <person name="Shishido T.K."/>
        </authorList>
    </citation>
    <scope>NUCLEOTIDE SEQUENCE [LARGE SCALE GENOMIC DNA]</scope>
    <source>
        <strain evidence="1 2">UHCC 0370</strain>
    </source>
</reference>